<feature type="region of interest" description="Disordered" evidence="2">
    <location>
        <begin position="48"/>
        <end position="80"/>
    </location>
</feature>
<name>A0A327JPP3_9HYPH</name>
<dbReference type="AlphaFoldDB" id="A0A327JPP3"/>
<keyword evidence="1 3" id="KW-0732">Signal</keyword>
<dbReference type="RefSeq" id="WP_111435893.1">
    <property type="nucleotide sequence ID" value="NZ_JACIGG010000016.1"/>
</dbReference>
<evidence type="ECO:0000256" key="1">
    <source>
        <dbReference type="ARBA" id="ARBA00022729"/>
    </source>
</evidence>
<accession>A0A327JPP3</accession>
<dbReference type="InterPro" id="IPR021140">
    <property type="entry name" value="Inh/Omp19"/>
</dbReference>
<evidence type="ECO:0000313" key="5">
    <source>
        <dbReference type="EMBL" id="RAI25388.1"/>
    </source>
</evidence>
<dbReference type="Proteomes" id="UP000249299">
    <property type="component" value="Unassembled WGS sequence"/>
</dbReference>
<feature type="domain" description="Alkaline proteinase inhibitor/ Outer membrane lipoprotein Omp19" evidence="4">
    <location>
        <begin position="98"/>
        <end position="188"/>
    </location>
</feature>
<sequence length="188" mass="19224">MRRPVFVLLALALSLGACQRLGFGSSVDPLPASPTQPVASGALAPVDLVPPDRATDANGQPLPPVDGQTPEGMPAEGTDVASAGPVVPAEPAGSQEVGRTDMLGGWSVASGGDRCQLFMTLTTWSGGYRASTRGCGTETLKTISAWDLNGKQVILKDKGGERIATLYSNGAERFNGQTVGGSAISVSR</sequence>
<dbReference type="Gene3D" id="2.40.128.10">
    <property type="match status" value="1"/>
</dbReference>
<proteinExistence type="predicted"/>
<evidence type="ECO:0000256" key="2">
    <source>
        <dbReference type="SAM" id="MobiDB-lite"/>
    </source>
</evidence>
<gene>
    <name evidence="5" type="ORF">CH339_18450</name>
</gene>
<dbReference type="OrthoDB" id="7677911at2"/>
<dbReference type="EMBL" id="NPEV01000049">
    <property type="protein sequence ID" value="RAI25388.1"/>
    <property type="molecule type" value="Genomic_DNA"/>
</dbReference>
<dbReference type="SUPFAM" id="SSF50882">
    <property type="entry name" value="beta-Barrel protease inhibitors"/>
    <property type="match status" value="1"/>
</dbReference>
<dbReference type="Pfam" id="PF02974">
    <property type="entry name" value="Inh"/>
    <property type="match status" value="1"/>
</dbReference>
<evidence type="ECO:0000256" key="3">
    <source>
        <dbReference type="SAM" id="SignalP"/>
    </source>
</evidence>
<dbReference type="InterPro" id="IPR016085">
    <property type="entry name" value="Protease_inh_B-barrel_dom"/>
</dbReference>
<reference evidence="5 6" key="1">
    <citation type="submission" date="2017-07" db="EMBL/GenBank/DDBJ databases">
        <title>Draft Genome Sequences of Select Purple Nonsulfur Bacteria.</title>
        <authorList>
            <person name="Lasarre B."/>
            <person name="Mckinlay J.B."/>
        </authorList>
    </citation>
    <scope>NUCLEOTIDE SEQUENCE [LARGE SCALE GENOMIC DNA]</scope>
    <source>
        <strain evidence="5 6">DSM 11290</strain>
    </source>
</reference>
<comment type="caution">
    <text evidence="5">The sequence shown here is derived from an EMBL/GenBank/DDBJ whole genome shotgun (WGS) entry which is preliminary data.</text>
</comment>
<dbReference type="GO" id="GO:0004866">
    <property type="term" value="F:endopeptidase inhibitor activity"/>
    <property type="evidence" value="ECO:0007669"/>
    <property type="project" value="InterPro"/>
</dbReference>
<evidence type="ECO:0000259" key="4">
    <source>
        <dbReference type="Pfam" id="PF02974"/>
    </source>
</evidence>
<dbReference type="PROSITE" id="PS51257">
    <property type="entry name" value="PROKAR_LIPOPROTEIN"/>
    <property type="match status" value="1"/>
</dbReference>
<feature type="signal peptide" evidence="3">
    <location>
        <begin position="1"/>
        <end position="19"/>
    </location>
</feature>
<protein>
    <recommendedName>
        <fullName evidence="4">Alkaline proteinase inhibitor/ Outer membrane lipoprotein Omp19 domain-containing protein</fullName>
    </recommendedName>
</protein>
<evidence type="ECO:0000313" key="6">
    <source>
        <dbReference type="Proteomes" id="UP000249299"/>
    </source>
</evidence>
<organism evidence="5 6">
    <name type="scientific">Rhodobium orientis</name>
    <dbReference type="NCBI Taxonomy" id="34017"/>
    <lineage>
        <taxon>Bacteria</taxon>
        <taxon>Pseudomonadati</taxon>
        <taxon>Pseudomonadota</taxon>
        <taxon>Alphaproteobacteria</taxon>
        <taxon>Hyphomicrobiales</taxon>
        <taxon>Rhodobiaceae</taxon>
        <taxon>Rhodobium</taxon>
    </lineage>
</organism>
<keyword evidence="6" id="KW-1185">Reference proteome</keyword>
<feature type="chain" id="PRO_5016300397" description="Alkaline proteinase inhibitor/ Outer membrane lipoprotein Omp19 domain-containing protein" evidence="3">
    <location>
        <begin position="20"/>
        <end position="188"/>
    </location>
</feature>